<evidence type="ECO:0008006" key="5">
    <source>
        <dbReference type="Google" id="ProtNLM"/>
    </source>
</evidence>
<evidence type="ECO:0000313" key="4">
    <source>
        <dbReference type="Proteomes" id="UP001229486"/>
    </source>
</evidence>
<dbReference type="EMBL" id="JAVDQN010000002">
    <property type="protein sequence ID" value="MDR6376076.1"/>
    <property type="molecule type" value="Genomic_DNA"/>
</dbReference>
<dbReference type="Proteomes" id="UP001229486">
    <property type="component" value="Unassembled WGS sequence"/>
</dbReference>
<keyword evidence="3" id="KW-1185">Reference proteome</keyword>
<proteinExistence type="predicted"/>
<dbReference type="Proteomes" id="UP001185254">
    <property type="component" value="Unassembled WGS sequence"/>
</dbReference>
<evidence type="ECO:0000313" key="3">
    <source>
        <dbReference type="Proteomes" id="UP001185254"/>
    </source>
</evidence>
<dbReference type="GeneID" id="97032279"/>
<dbReference type="EMBL" id="JAURTK010000003">
    <property type="protein sequence ID" value="MDP9647359.1"/>
    <property type="molecule type" value="Genomic_DNA"/>
</dbReference>
<accession>A0AB73IBR2</accession>
<dbReference type="AlphaFoldDB" id="A0AB73IBR2"/>
<sequence length="90" mass="9834">MVSTRPCTATCVIDGMPVTLTFYPDSGILRIADPSGTCIKETRWHASWRSLLDEFRRFGERAAMQGPGVEAMVSRIVESSEDTSAQPALA</sequence>
<evidence type="ECO:0000313" key="2">
    <source>
        <dbReference type="EMBL" id="MDR6376076.1"/>
    </source>
</evidence>
<gene>
    <name evidence="2" type="ORF">J2776_002776</name>
    <name evidence="1" type="ORF">J2793_002805</name>
</gene>
<dbReference type="RefSeq" id="WP_087753327.1">
    <property type="nucleotide sequence ID" value="NZ_JAQQDN010000021.1"/>
</dbReference>
<comment type="caution">
    <text evidence="1">The sequence shown here is derived from an EMBL/GenBank/DDBJ whole genome shotgun (WGS) entry which is preliminary data.</text>
</comment>
<name>A0AB73IBR2_9BURK</name>
<reference evidence="1 3" key="1">
    <citation type="submission" date="2023-07" db="EMBL/GenBank/DDBJ databases">
        <title>Sorghum-associated microbial communities from plants grown in Nebraska, USA.</title>
        <authorList>
            <person name="Schachtman D."/>
        </authorList>
    </citation>
    <scope>NUCLEOTIDE SEQUENCE</scope>
    <source>
        <strain evidence="2 3">DS1039</strain>
        <strain evidence="1">DS1061</strain>
    </source>
</reference>
<organism evidence="1 4">
    <name type="scientific">Paraburkholderia caledonica</name>
    <dbReference type="NCBI Taxonomy" id="134536"/>
    <lineage>
        <taxon>Bacteria</taxon>
        <taxon>Pseudomonadati</taxon>
        <taxon>Pseudomonadota</taxon>
        <taxon>Betaproteobacteria</taxon>
        <taxon>Burkholderiales</taxon>
        <taxon>Burkholderiaceae</taxon>
        <taxon>Paraburkholderia</taxon>
    </lineage>
</organism>
<protein>
    <recommendedName>
        <fullName evidence="5">DUF1488 domain-containing protein</fullName>
    </recommendedName>
</protein>
<evidence type="ECO:0000313" key="1">
    <source>
        <dbReference type="EMBL" id="MDP9647359.1"/>
    </source>
</evidence>